<dbReference type="InterPro" id="IPR036736">
    <property type="entry name" value="ACP-like_sf"/>
</dbReference>
<keyword evidence="5" id="KW-1185">Reference proteome</keyword>
<protein>
    <submittedName>
        <fullName evidence="4">AMP dependent CoA ligase, putative</fullName>
        <ecNumber evidence="4">6.2.1.26</ecNumber>
    </submittedName>
</protein>
<dbReference type="GO" id="GO:0031956">
    <property type="term" value="F:medium-chain fatty acid-CoA ligase activity"/>
    <property type="evidence" value="ECO:0007669"/>
    <property type="project" value="TreeGrafter"/>
</dbReference>
<dbReference type="InterPro" id="IPR013120">
    <property type="entry name" value="FAR_NAD-bd"/>
</dbReference>
<dbReference type="InterPro" id="IPR009081">
    <property type="entry name" value="PP-bd_ACP"/>
</dbReference>
<accession>L7FQF6</accession>
<evidence type="ECO:0000256" key="1">
    <source>
        <dbReference type="ARBA" id="ARBA00022450"/>
    </source>
</evidence>
<dbReference type="Pfam" id="PF00550">
    <property type="entry name" value="PP-binding"/>
    <property type="match status" value="1"/>
</dbReference>
<dbReference type="SUPFAM" id="SSF56801">
    <property type="entry name" value="Acetyl-CoA synthetase-like"/>
    <property type="match status" value="1"/>
</dbReference>
<dbReference type="Gene3D" id="3.40.50.720">
    <property type="entry name" value="NAD(P)-binding Rossmann-like Domain"/>
    <property type="match status" value="1"/>
</dbReference>
<dbReference type="PROSITE" id="PS50075">
    <property type="entry name" value="CARRIER"/>
    <property type="match status" value="1"/>
</dbReference>
<organism evidence="4 5">
    <name type="scientific">Entamoeba invadens IP1</name>
    <dbReference type="NCBI Taxonomy" id="370355"/>
    <lineage>
        <taxon>Eukaryota</taxon>
        <taxon>Amoebozoa</taxon>
        <taxon>Evosea</taxon>
        <taxon>Archamoebae</taxon>
        <taxon>Mastigamoebida</taxon>
        <taxon>Entamoebidae</taxon>
        <taxon>Entamoeba</taxon>
    </lineage>
</organism>
<gene>
    <name evidence="4" type="ORF">EIN_209180</name>
</gene>
<keyword evidence="2" id="KW-0597">Phosphoprotein</keyword>
<dbReference type="Pfam" id="PF00501">
    <property type="entry name" value="AMP-binding"/>
    <property type="match status" value="1"/>
</dbReference>
<dbReference type="EMBL" id="KB206207">
    <property type="protein sequence ID" value="ELP94509.1"/>
    <property type="molecule type" value="Genomic_DNA"/>
</dbReference>
<dbReference type="PANTHER" id="PTHR43201:SF30">
    <property type="entry name" value="AMP-DEPENDENT SYNTHETASE_LIGASE DOMAIN-CONTAINING PROTEIN"/>
    <property type="match status" value="1"/>
</dbReference>
<keyword evidence="1" id="KW-0596">Phosphopantetheine</keyword>
<evidence type="ECO:0000313" key="4">
    <source>
        <dbReference type="EMBL" id="ELP94509.1"/>
    </source>
</evidence>
<dbReference type="InterPro" id="IPR025110">
    <property type="entry name" value="AMP-bd_C"/>
</dbReference>
<dbReference type="EC" id="6.2.1.26" evidence="4"/>
<dbReference type="InterPro" id="IPR036291">
    <property type="entry name" value="NAD(P)-bd_dom_sf"/>
</dbReference>
<dbReference type="Pfam" id="PF07993">
    <property type="entry name" value="NAD_binding_4"/>
    <property type="match status" value="1"/>
</dbReference>
<dbReference type="RefSeq" id="XP_004261280.1">
    <property type="nucleotide sequence ID" value="XM_004261232.1"/>
</dbReference>
<dbReference type="PROSITE" id="PS00455">
    <property type="entry name" value="AMP_BINDING"/>
    <property type="match status" value="1"/>
</dbReference>
<name>L7FQF6_ENTIV</name>
<dbReference type="InterPro" id="IPR042099">
    <property type="entry name" value="ANL_N_sf"/>
</dbReference>
<reference evidence="4 5" key="1">
    <citation type="submission" date="2012-10" db="EMBL/GenBank/DDBJ databases">
        <authorList>
            <person name="Zafar N."/>
            <person name="Inman J."/>
            <person name="Hall N."/>
            <person name="Lorenzi H."/>
            <person name="Caler E."/>
        </authorList>
    </citation>
    <scope>NUCLEOTIDE SEQUENCE [LARGE SCALE GENOMIC DNA]</scope>
    <source>
        <strain evidence="4 5">IP1</strain>
    </source>
</reference>
<evidence type="ECO:0000256" key="2">
    <source>
        <dbReference type="ARBA" id="ARBA00022553"/>
    </source>
</evidence>
<dbReference type="Gene3D" id="3.30.300.30">
    <property type="match status" value="1"/>
</dbReference>
<dbReference type="SUPFAM" id="SSF51735">
    <property type="entry name" value="NAD(P)-binding Rossmann-fold domains"/>
    <property type="match status" value="1"/>
</dbReference>
<proteinExistence type="predicted"/>
<dbReference type="Gene3D" id="3.40.50.12780">
    <property type="entry name" value="N-terminal domain of ligase-like"/>
    <property type="match status" value="1"/>
</dbReference>
<dbReference type="InterPro" id="IPR045851">
    <property type="entry name" value="AMP-bd_C_sf"/>
</dbReference>
<dbReference type="VEuPathDB" id="AmoebaDB:EIN_209180"/>
<dbReference type="InterPro" id="IPR000873">
    <property type="entry name" value="AMP-dep_synth/lig_dom"/>
</dbReference>
<dbReference type="InterPro" id="IPR020845">
    <property type="entry name" value="AMP-binding_CS"/>
</dbReference>
<dbReference type="SUPFAM" id="SSF47336">
    <property type="entry name" value="ACP-like"/>
    <property type="match status" value="1"/>
</dbReference>
<dbReference type="GeneID" id="14893490"/>
<dbReference type="PANTHER" id="PTHR43201">
    <property type="entry name" value="ACYL-COA SYNTHETASE"/>
    <property type="match status" value="1"/>
</dbReference>
<dbReference type="KEGG" id="eiv:EIN_209180"/>
<sequence>MSKELTLSHIKGRTYDVGQEVFAKRYVEQLSHSTAPLFRYVSSTSDAVIEMTVGEYHQAADAVASAMYTKAQVNRKDVIGVFLPNCIEYVIMGAAIEASGFIMMPFNPLFKAEQLAHFCNKVSPKLIVTSPEKIKTVLEADPTVKILVIKTPKEELKTIAEDIRRSDVLKNSEEIRRNLKIEKSSSEEETFKKFEQLEDQLFSYEEFLKTPIDTERLKFEREQILPHDVLFYGCTSGSTGNPKICVYENMGFTANIYGNSHNVPLEEKRVLLFAPLSTTTGHIAMDGMVIRSYYVVFTDKFDVEKIFKIIEENKVTNIGGAPPAFLALMKHPNRTKYNLSSLKEFVVGGAVASDFFMESLKKTFGLSYVTSGFGMTELCGVMYLMPVKSTKRVEGKFSLTAGPSANVEVRVVDLETREILPVGFSGELEVKSQLMMRCYLNNKEANDQAFTADGFFKTGDEVLIEKDGYMNVTGRVKEMIIRGGHNVWPKEICEVLNKHPRVQESAVIGIPDKVQGEKVVAFVLLKKGGNTIDNEIINSEIIEKELKSYLNERIVSFSIPTFIFTLPEFPRTSFGKVYLPKLREMVGEKIREKWRRAEELNDDIPRTEMGKEIAKVWSEFFEIPVGALSRKTDFFALGGDSFVGAQTIAYIRKVVKTAPFNLVNNKPTIGELEDYVLNPESTEGAGKEIKEDYEHLQISTFEEVFGNVYENVSSDFELRDSVVITGATGYLGVYLVTEACKIPTIKTVYCIGRSANQSELDKKMNTMLRHLALPFSTKIKNVIGDVSKPLFGMEQTVYSTLQEKTRFFIHSAAIVNWAKSYSQLKATNSVGVKNAIIFCGKTIPLCVISTIGAALDFNEEISARVPLNTFGYIQSKWMGEKYCEKALQNGCKVSLMRPVFICADSTSGICNTDDFIYKCSEFQF</sequence>
<dbReference type="Gene3D" id="1.10.1200.10">
    <property type="entry name" value="ACP-like"/>
    <property type="match status" value="1"/>
</dbReference>
<dbReference type="GO" id="GO:0006631">
    <property type="term" value="P:fatty acid metabolic process"/>
    <property type="evidence" value="ECO:0007669"/>
    <property type="project" value="TreeGrafter"/>
</dbReference>
<dbReference type="AlphaFoldDB" id="L7FQF6"/>
<dbReference type="GO" id="GO:0008756">
    <property type="term" value="F:o-succinylbenzoate-CoA ligase activity"/>
    <property type="evidence" value="ECO:0007669"/>
    <property type="project" value="UniProtKB-EC"/>
</dbReference>
<dbReference type="Gene3D" id="3.40.50.980">
    <property type="match status" value="1"/>
</dbReference>
<dbReference type="Proteomes" id="UP000014680">
    <property type="component" value="Unassembled WGS sequence"/>
</dbReference>
<dbReference type="Pfam" id="PF13193">
    <property type="entry name" value="AMP-binding_C"/>
    <property type="match status" value="1"/>
</dbReference>
<evidence type="ECO:0000313" key="5">
    <source>
        <dbReference type="Proteomes" id="UP000014680"/>
    </source>
</evidence>
<keyword evidence="4" id="KW-0436">Ligase</keyword>
<feature type="domain" description="Carrier" evidence="3">
    <location>
        <begin position="604"/>
        <end position="680"/>
    </location>
</feature>
<evidence type="ECO:0000259" key="3">
    <source>
        <dbReference type="PROSITE" id="PS50075"/>
    </source>
</evidence>
<dbReference type="OrthoDB" id="10253115at2759"/>